<comment type="caution">
    <text evidence="2">The sequence shown here is derived from an EMBL/GenBank/DDBJ whole genome shotgun (WGS) entry which is preliminary data.</text>
</comment>
<reference evidence="2 3" key="1">
    <citation type="submission" date="2021-03" db="EMBL/GenBank/DDBJ databases">
        <title>Sequencing the genomes of 1000 actinobacteria strains.</title>
        <authorList>
            <person name="Klenk H.-P."/>
        </authorList>
    </citation>
    <scope>NUCLEOTIDE SEQUENCE [LARGE SCALE GENOMIC DNA]</scope>
    <source>
        <strain evidence="2 3">DSM 44580</strain>
    </source>
</reference>
<gene>
    <name evidence="2" type="ORF">JOF53_000887</name>
</gene>
<organism evidence="2 3">
    <name type="scientific">Crossiella equi</name>
    <dbReference type="NCBI Taxonomy" id="130796"/>
    <lineage>
        <taxon>Bacteria</taxon>
        <taxon>Bacillati</taxon>
        <taxon>Actinomycetota</taxon>
        <taxon>Actinomycetes</taxon>
        <taxon>Pseudonocardiales</taxon>
        <taxon>Pseudonocardiaceae</taxon>
        <taxon>Crossiella</taxon>
    </lineage>
</organism>
<dbReference type="EMBL" id="JAGIOO010000001">
    <property type="protein sequence ID" value="MBP2472015.1"/>
    <property type="molecule type" value="Genomic_DNA"/>
</dbReference>
<feature type="region of interest" description="Disordered" evidence="1">
    <location>
        <begin position="1"/>
        <end position="24"/>
    </location>
</feature>
<evidence type="ECO:0000313" key="3">
    <source>
        <dbReference type="Proteomes" id="UP001519363"/>
    </source>
</evidence>
<proteinExistence type="predicted"/>
<feature type="compositionally biased region" description="Polar residues" evidence="1">
    <location>
        <begin position="1"/>
        <end position="12"/>
    </location>
</feature>
<sequence>MSQPVPESQSDATAPAPKPLEDTLTMSLDDLRALLD</sequence>
<evidence type="ECO:0000313" key="2">
    <source>
        <dbReference type="EMBL" id="MBP2472015.1"/>
    </source>
</evidence>
<name>A0ABS5A8I5_9PSEU</name>
<protein>
    <submittedName>
        <fullName evidence="2">Uncharacterized protein</fullName>
    </submittedName>
</protein>
<evidence type="ECO:0000256" key="1">
    <source>
        <dbReference type="SAM" id="MobiDB-lite"/>
    </source>
</evidence>
<accession>A0ABS5A8I5</accession>
<keyword evidence="3" id="KW-1185">Reference proteome</keyword>
<dbReference type="Proteomes" id="UP001519363">
    <property type="component" value="Unassembled WGS sequence"/>
</dbReference>